<feature type="transmembrane region" description="Helical" evidence="1">
    <location>
        <begin position="166"/>
        <end position="187"/>
    </location>
</feature>
<feature type="transmembrane region" description="Helical" evidence="1">
    <location>
        <begin position="199"/>
        <end position="223"/>
    </location>
</feature>
<dbReference type="AlphaFoldDB" id="A0A2V2V5X4"/>
<dbReference type="VEuPathDB" id="TriTrypDB:TCDM_08483"/>
<proteinExistence type="predicted"/>
<evidence type="ECO:0000313" key="3">
    <source>
        <dbReference type="EMBL" id="PWU91631.1"/>
    </source>
</evidence>
<evidence type="ECO:0008006" key="5">
    <source>
        <dbReference type="Google" id="ProtNLM"/>
    </source>
</evidence>
<sequence length="324" mass="36465">MGRGGLTLLLLAVSLCAVLCESSPQDKNKQVEPITISPSPIANKPVQEWSVPDVEYWMNHTVGYAEFGKYVRKYLVDGPTLLEMEPADFEEHFPVDNAIQVVKLTAHMKLLKGFCLCGAAERAIMDFWSYFAKENFRVWVVGGTAVFFPRLAMLYTFFFDDELYKLLVGVPVPQASALSTAALDVVLATTRTVPVSHTLLYLFCLAAAPDLFMAYEVACLAFTNYFVMPFFFAHYILQAFNSYFFLFLLWKGNAFPPNTSFLEAIWMMHSYTLFVPPAALLLYPIIPYFVQSLLVYVLMGHTVVVVVAYTSLFFESPKTPGETA</sequence>
<accession>A0A2V2V5X4</accession>
<feature type="transmembrane region" description="Helical" evidence="1">
    <location>
        <begin position="138"/>
        <end position="159"/>
    </location>
</feature>
<keyword evidence="1" id="KW-0472">Membrane</keyword>
<dbReference type="VEuPathDB" id="TriTrypDB:C3747_89g56"/>
<dbReference type="VEuPathDB" id="TriTrypDB:TCSYLVIO_003113"/>
<feature type="chain" id="PRO_5016085656" description="SAM domain-containing protein" evidence="2">
    <location>
        <begin position="21"/>
        <end position="324"/>
    </location>
</feature>
<comment type="caution">
    <text evidence="3">The sequence shown here is derived from an EMBL/GenBank/DDBJ whole genome shotgun (WGS) entry which is preliminary data.</text>
</comment>
<dbReference type="VEuPathDB" id="TriTrypDB:TcBrA4_0030660"/>
<dbReference type="Gene3D" id="1.10.150.50">
    <property type="entry name" value="Transcription Factor, Ets-1"/>
    <property type="match status" value="1"/>
</dbReference>
<dbReference type="InterPro" id="IPR013761">
    <property type="entry name" value="SAM/pointed_sf"/>
</dbReference>
<dbReference type="VEuPathDB" id="TriTrypDB:TcCLB.511495.20"/>
<feature type="signal peptide" evidence="2">
    <location>
        <begin position="1"/>
        <end position="20"/>
    </location>
</feature>
<gene>
    <name evidence="3" type="ORF">C4B63_42g195</name>
</gene>
<dbReference type="VEuPathDB" id="TriTrypDB:C4B63_42g195"/>
<evidence type="ECO:0000256" key="1">
    <source>
        <dbReference type="SAM" id="Phobius"/>
    </source>
</evidence>
<dbReference type="Proteomes" id="UP000246121">
    <property type="component" value="Unassembled WGS sequence"/>
</dbReference>
<feature type="transmembrane region" description="Helical" evidence="1">
    <location>
        <begin position="230"/>
        <end position="250"/>
    </location>
</feature>
<evidence type="ECO:0000256" key="2">
    <source>
        <dbReference type="SAM" id="SignalP"/>
    </source>
</evidence>
<dbReference type="VEuPathDB" id="TriTrypDB:TcCL_NonESM00719"/>
<dbReference type="SUPFAM" id="SSF47769">
    <property type="entry name" value="SAM/Pointed domain"/>
    <property type="match status" value="1"/>
</dbReference>
<keyword evidence="1" id="KW-1133">Transmembrane helix</keyword>
<dbReference type="VEuPathDB" id="TriTrypDB:BCY84_00852"/>
<feature type="transmembrane region" description="Helical" evidence="1">
    <location>
        <begin position="265"/>
        <end position="286"/>
    </location>
</feature>
<keyword evidence="2" id="KW-0732">Signal</keyword>
<dbReference type="VEuPathDB" id="TriTrypDB:ECC02_000142"/>
<evidence type="ECO:0000313" key="4">
    <source>
        <dbReference type="Proteomes" id="UP000246121"/>
    </source>
</evidence>
<organism evidence="3 4">
    <name type="scientific">Trypanosoma cruzi</name>
    <dbReference type="NCBI Taxonomy" id="5693"/>
    <lineage>
        <taxon>Eukaryota</taxon>
        <taxon>Discoba</taxon>
        <taxon>Euglenozoa</taxon>
        <taxon>Kinetoplastea</taxon>
        <taxon>Metakinetoplastina</taxon>
        <taxon>Trypanosomatida</taxon>
        <taxon>Trypanosomatidae</taxon>
        <taxon>Trypanosoma</taxon>
        <taxon>Schizotrypanum</taxon>
    </lineage>
</organism>
<dbReference type="VEuPathDB" id="TriTrypDB:TcG_06365"/>
<protein>
    <recommendedName>
        <fullName evidence="5">SAM domain-containing protein</fullName>
    </recommendedName>
</protein>
<dbReference type="VEuPathDB" id="TriTrypDB:Tc_MARK_1825"/>
<dbReference type="VEuPathDB" id="TriTrypDB:TcYC6_0095300"/>
<keyword evidence="1" id="KW-0812">Transmembrane</keyword>
<dbReference type="VEuPathDB" id="TriTrypDB:TcCLB.508489.20"/>
<feature type="transmembrane region" description="Helical" evidence="1">
    <location>
        <begin position="293"/>
        <end position="314"/>
    </location>
</feature>
<reference evidence="3 4" key="1">
    <citation type="journal article" date="2018" name="Microb. Genom.">
        <title>Expanding an expanded genome: long-read sequencing of Trypanosoma cruzi.</title>
        <authorList>
            <person name="Berna L."/>
            <person name="Rodriguez M."/>
            <person name="Chiribao M.L."/>
            <person name="Parodi-Talice A."/>
            <person name="Pita S."/>
            <person name="Rijo G."/>
            <person name="Alvarez-Valin F."/>
            <person name="Robello C."/>
        </authorList>
    </citation>
    <scope>NUCLEOTIDE SEQUENCE [LARGE SCALE GENOMIC DNA]</scope>
    <source>
        <strain evidence="3 4">Dm28c</strain>
    </source>
</reference>
<name>A0A2V2V5X4_TRYCR</name>
<dbReference type="EMBL" id="PRFA01000042">
    <property type="protein sequence ID" value="PWU91631.1"/>
    <property type="molecule type" value="Genomic_DNA"/>
</dbReference>